<proteinExistence type="predicted"/>
<evidence type="ECO:0000313" key="1">
    <source>
        <dbReference type="EMBL" id="TNV79686.1"/>
    </source>
</evidence>
<accession>A0A8J8T312</accession>
<protein>
    <submittedName>
        <fullName evidence="1">Uncharacterized protein</fullName>
    </submittedName>
</protein>
<name>A0A8J8T312_HALGN</name>
<gene>
    <name evidence="1" type="ORF">FGO68_gene16651</name>
</gene>
<dbReference type="Proteomes" id="UP000785679">
    <property type="component" value="Unassembled WGS sequence"/>
</dbReference>
<dbReference type="EMBL" id="RRYP01008572">
    <property type="protein sequence ID" value="TNV79686.1"/>
    <property type="molecule type" value="Genomic_DNA"/>
</dbReference>
<reference evidence="1" key="1">
    <citation type="submission" date="2019-06" db="EMBL/GenBank/DDBJ databases">
        <authorList>
            <person name="Zheng W."/>
        </authorList>
    </citation>
    <scope>NUCLEOTIDE SEQUENCE</scope>
    <source>
        <strain evidence="1">QDHG01</strain>
    </source>
</reference>
<sequence>MVATSQCCQMGLQLIHPDQARGAAAVGTAQFFDKQGGQRTSKRIEGETHERQCARGCLISDDQQVTSCWRYIQYISRRRKRNGFELSYFSPLESQSRSSMVQRRLLGRS</sequence>
<dbReference type="AlphaFoldDB" id="A0A8J8T312"/>
<evidence type="ECO:0000313" key="2">
    <source>
        <dbReference type="Proteomes" id="UP000785679"/>
    </source>
</evidence>
<keyword evidence="2" id="KW-1185">Reference proteome</keyword>
<organism evidence="1 2">
    <name type="scientific">Halteria grandinella</name>
    <dbReference type="NCBI Taxonomy" id="5974"/>
    <lineage>
        <taxon>Eukaryota</taxon>
        <taxon>Sar</taxon>
        <taxon>Alveolata</taxon>
        <taxon>Ciliophora</taxon>
        <taxon>Intramacronucleata</taxon>
        <taxon>Spirotrichea</taxon>
        <taxon>Stichotrichia</taxon>
        <taxon>Sporadotrichida</taxon>
        <taxon>Halteriidae</taxon>
        <taxon>Halteria</taxon>
    </lineage>
</organism>
<comment type="caution">
    <text evidence="1">The sequence shown here is derived from an EMBL/GenBank/DDBJ whole genome shotgun (WGS) entry which is preliminary data.</text>
</comment>